<evidence type="ECO:0000256" key="5">
    <source>
        <dbReference type="ARBA" id="ARBA00022723"/>
    </source>
</evidence>
<dbReference type="SUPFAM" id="SSF55186">
    <property type="entry name" value="ThrRS/AlaRS common domain"/>
    <property type="match status" value="1"/>
</dbReference>
<evidence type="ECO:0000256" key="9">
    <source>
        <dbReference type="ARBA" id="ARBA00022884"/>
    </source>
</evidence>
<dbReference type="CDD" id="cd00860">
    <property type="entry name" value="ThrRS_anticodon"/>
    <property type="match status" value="1"/>
</dbReference>
<keyword evidence="8 13" id="KW-0067">ATP-binding</keyword>
<dbReference type="InterPro" id="IPR006195">
    <property type="entry name" value="aa-tRNA-synth_II"/>
</dbReference>
<comment type="subcellular location">
    <subcellularLocation>
        <location evidence="13">Cytoplasm</location>
    </subcellularLocation>
</comment>
<evidence type="ECO:0000256" key="13">
    <source>
        <dbReference type="HAMAP-Rule" id="MF_00184"/>
    </source>
</evidence>
<protein>
    <recommendedName>
        <fullName evidence="13">Threonine--tRNA ligase</fullName>
        <ecNumber evidence="13">6.1.1.3</ecNumber>
    </recommendedName>
    <alternativeName>
        <fullName evidence="13">Threonyl-tRNA synthetase</fullName>
        <shortName evidence="13">ThrRS</shortName>
    </alternativeName>
</protein>
<dbReference type="PRINTS" id="PR01047">
    <property type="entry name" value="TRNASYNTHTHR"/>
</dbReference>
<evidence type="ECO:0000256" key="10">
    <source>
        <dbReference type="ARBA" id="ARBA00022917"/>
    </source>
</evidence>
<dbReference type="AlphaFoldDB" id="A0A0G0IA19"/>
<keyword evidence="9 13" id="KW-0694">RNA-binding</keyword>
<dbReference type="InterPro" id="IPR018163">
    <property type="entry name" value="Thr/Ala-tRNA-synth_IIc_edit"/>
</dbReference>
<dbReference type="InterPro" id="IPR047246">
    <property type="entry name" value="ThrRS_anticodon"/>
</dbReference>
<keyword evidence="5 13" id="KW-0479">Metal-binding</keyword>
<dbReference type="Pfam" id="PF03129">
    <property type="entry name" value="HGTP_anticodon"/>
    <property type="match status" value="1"/>
</dbReference>
<keyword evidence="6 13" id="KW-0547">Nucleotide-binding</keyword>
<evidence type="ECO:0000256" key="12">
    <source>
        <dbReference type="ARBA" id="ARBA00049515"/>
    </source>
</evidence>
<evidence type="ECO:0000256" key="3">
    <source>
        <dbReference type="ARBA" id="ARBA00022555"/>
    </source>
</evidence>
<dbReference type="InterPro" id="IPR045864">
    <property type="entry name" value="aa-tRNA-synth_II/BPL/LPL"/>
</dbReference>
<dbReference type="CDD" id="cd00771">
    <property type="entry name" value="ThrRS_core"/>
    <property type="match status" value="1"/>
</dbReference>
<dbReference type="GO" id="GO:0004829">
    <property type="term" value="F:threonine-tRNA ligase activity"/>
    <property type="evidence" value="ECO:0007669"/>
    <property type="project" value="UniProtKB-UniRule"/>
</dbReference>
<accession>A0A0G0IA19</accession>
<evidence type="ECO:0000256" key="2">
    <source>
        <dbReference type="ARBA" id="ARBA00022490"/>
    </source>
</evidence>
<dbReference type="GO" id="GO:0000049">
    <property type="term" value="F:tRNA binding"/>
    <property type="evidence" value="ECO:0007669"/>
    <property type="project" value="UniProtKB-KW"/>
</dbReference>
<feature type="binding site" evidence="13">
    <location>
        <position position="463"/>
    </location>
    <ligand>
        <name>Zn(2+)</name>
        <dbReference type="ChEBI" id="CHEBI:29105"/>
        <note>catalytic</note>
    </ligand>
</feature>
<proteinExistence type="inferred from homology"/>
<comment type="cofactor">
    <cofactor evidence="13">
        <name>Zn(2+)</name>
        <dbReference type="ChEBI" id="CHEBI:29105"/>
    </cofactor>
    <text evidence="13">Binds 1 zinc ion per subunit.</text>
</comment>
<evidence type="ECO:0000313" key="15">
    <source>
        <dbReference type="EMBL" id="KKQ47840.1"/>
    </source>
</evidence>
<sequence>MIRIMEKADKLSNMRHTLAHLLAAAAGEIYKFDKIKLTLGPAIENGFYYDIDFCDEKVTDSNLKKIEDVMRKKLSKWTEWEHKEISKDEALKFFKNEYKAELINEIAERGEKITTYTCGGFTDLCRGGHVENPAKEIMPDSFKLDRIAGAYWRGDEKKRMLTRIYGLAFNTKEELGAYIAQREEAEKRDHRKIGQQLGLFTISEKIGKGLPLFTPQGTLLRELLNDYSQSLRAEKGWQKVWSPHITKNDLYKISGHWDKFGRELFLVKSQETSDELVMKPMNCPHHQQIYASSLHSYKELPIKYMETTTVYRDEKAGELLGLSRVRCITQDDSHTFCTPDQIEKIYEELIEITQTFYKIIGIKIRARLSFRNPNEPEKYLGEPKLWEKAQEILLKTAKKNKLDYFEAIGEAAFYGPKIDFMGTDALGREWQLATPQLDFVQPKRFGLTYIDNEGKEQTPVMIHFALMGSIERFLSVYIEHTAGIFPLWLSPVQVKVIPVRENHNEYAKKVFKLLKENNIRAELDDTNQNLGTKVRDAKNNKVPYWIVIGDKEIEAKKLTLESRDKGNIGQMLQEKLVEKLLEEIKNKK</sequence>
<dbReference type="EMBL" id="LBTU01000003">
    <property type="protein sequence ID" value="KKQ47840.1"/>
    <property type="molecule type" value="Genomic_DNA"/>
</dbReference>
<dbReference type="Gene3D" id="3.30.980.10">
    <property type="entry name" value="Threonyl-trna Synthetase, Chain A, domain 2"/>
    <property type="match status" value="1"/>
</dbReference>
<dbReference type="FunFam" id="3.30.980.10:FF:000005">
    <property type="entry name" value="Threonyl-tRNA synthetase, mitochondrial"/>
    <property type="match status" value="1"/>
</dbReference>
<dbReference type="GO" id="GO:0046872">
    <property type="term" value="F:metal ion binding"/>
    <property type="evidence" value="ECO:0007669"/>
    <property type="project" value="UniProtKB-KW"/>
</dbReference>
<dbReference type="SUPFAM" id="SSF55681">
    <property type="entry name" value="Class II aaRS and biotin synthetases"/>
    <property type="match status" value="1"/>
</dbReference>
<keyword evidence="2 13" id="KW-0963">Cytoplasm</keyword>
<dbReference type="HAMAP" id="MF_00184">
    <property type="entry name" value="Thr_tRNA_synth"/>
    <property type="match status" value="1"/>
</dbReference>
<comment type="similarity">
    <text evidence="1 13">Belongs to the class-II aminoacyl-tRNA synthetase family.</text>
</comment>
<comment type="caution">
    <text evidence="13">Lacks conserved residue(s) required for the propagation of feature annotation.</text>
</comment>
<dbReference type="Gene3D" id="3.40.50.800">
    <property type="entry name" value="Anticodon-binding domain"/>
    <property type="match status" value="1"/>
</dbReference>
<comment type="subunit">
    <text evidence="13">Homodimer.</text>
</comment>
<keyword evidence="4 13" id="KW-0436">Ligase</keyword>
<evidence type="ECO:0000256" key="6">
    <source>
        <dbReference type="ARBA" id="ARBA00022741"/>
    </source>
</evidence>
<dbReference type="NCBIfam" id="TIGR00418">
    <property type="entry name" value="thrS"/>
    <property type="match status" value="1"/>
</dbReference>
<dbReference type="Gene3D" id="3.30.930.10">
    <property type="entry name" value="Bira Bifunctional Protein, Domain 2"/>
    <property type="match status" value="1"/>
</dbReference>
<evidence type="ECO:0000256" key="7">
    <source>
        <dbReference type="ARBA" id="ARBA00022833"/>
    </source>
</evidence>
<organism evidence="15 16">
    <name type="scientific">Candidatus Yanofskybacteria bacterium GW2011_GWC2_37_9</name>
    <dbReference type="NCBI Taxonomy" id="1619028"/>
    <lineage>
        <taxon>Bacteria</taxon>
        <taxon>Candidatus Yanofskyibacteriota</taxon>
    </lineage>
</organism>
<dbReference type="InterPro" id="IPR036621">
    <property type="entry name" value="Anticodon-bd_dom_sf"/>
</dbReference>
<keyword evidence="3 13" id="KW-0820">tRNA-binding</keyword>
<evidence type="ECO:0000259" key="14">
    <source>
        <dbReference type="PROSITE" id="PS50862"/>
    </source>
</evidence>
<dbReference type="Pfam" id="PF07973">
    <property type="entry name" value="tRNA_SAD"/>
    <property type="match status" value="1"/>
</dbReference>
<evidence type="ECO:0000313" key="16">
    <source>
        <dbReference type="Proteomes" id="UP000034430"/>
    </source>
</evidence>
<keyword evidence="10 13" id="KW-0648">Protein biosynthesis</keyword>
<feature type="domain" description="Aminoacyl-transfer RNA synthetases class-II family profile" evidence="14">
    <location>
        <begin position="189"/>
        <end position="486"/>
    </location>
</feature>
<dbReference type="FunFam" id="3.30.930.10:FF:000002">
    <property type="entry name" value="Threonine--tRNA ligase"/>
    <property type="match status" value="1"/>
</dbReference>
<comment type="caution">
    <text evidence="15">The sequence shown here is derived from an EMBL/GenBank/DDBJ whole genome shotgun (WGS) entry which is preliminary data.</text>
</comment>
<gene>
    <name evidence="13" type="primary">thrS</name>
    <name evidence="15" type="ORF">US65_C0003G0009</name>
</gene>
<dbReference type="SUPFAM" id="SSF52954">
    <property type="entry name" value="Class II aaRS ABD-related"/>
    <property type="match status" value="1"/>
</dbReference>
<dbReference type="InterPro" id="IPR002320">
    <property type="entry name" value="Thr-tRNA-ligase_IIa"/>
</dbReference>
<keyword evidence="11 13" id="KW-0030">Aminoacyl-tRNA synthetase</keyword>
<dbReference type="PANTHER" id="PTHR11451:SF44">
    <property type="entry name" value="THREONINE--TRNA LIGASE, CHLOROPLASTIC_MITOCHONDRIAL 2"/>
    <property type="match status" value="1"/>
</dbReference>
<comment type="catalytic activity">
    <reaction evidence="12 13">
        <text>tRNA(Thr) + L-threonine + ATP = L-threonyl-tRNA(Thr) + AMP + diphosphate + H(+)</text>
        <dbReference type="Rhea" id="RHEA:24624"/>
        <dbReference type="Rhea" id="RHEA-COMP:9670"/>
        <dbReference type="Rhea" id="RHEA-COMP:9704"/>
        <dbReference type="ChEBI" id="CHEBI:15378"/>
        <dbReference type="ChEBI" id="CHEBI:30616"/>
        <dbReference type="ChEBI" id="CHEBI:33019"/>
        <dbReference type="ChEBI" id="CHEBI:57926"/>
        <dbReference type="ChEBI" id="CHEBI:78442"/>
        <dbReference type="ChEBI" id="CHEBI:78534"/>
        <dbReference type="ChEBI" id="CHEBI:456215"/>
        <dbReference type="EC" id="6.1.1.3"/>
    </reaction>
</comment>
<dbReference type="InterPro" id="IPR012947">
    <property type="entry name" value="tRNA_SAD"/>
</dbReference>
<dbReference type="GO" id="GO:0005524">
    <property type="term" value="F:ATP binding"/>
    <property type="evidence" value="ECO:0007669"/>
    <property type="project" value="UniProtKB-UniRule"/>
</dbReference>
<keyword evidence="7 13" id="KW-0862">Zinc</keyword>
<dbReference type="PANTHER" id="PTHR11451">
    <property type="entry name" value="THREONINE-TRNA LIGASE"/>
    <property type="match status" value="1"/>
</dbReference>
<dbReference type="FunFam" id="3.40.50.800:FF:000001">
    <property type="entry name" value="Threonine--tRNA ligase"/>
    <property type="match status" value="1"/>
</dbReference>
<dbReference type="InterPro" id="IPR002314">
    <property type="entry name" value="aa-tRNA-synt_IIb"/>
</dbReference>
<dbReference type="InterPro" id="IPR033728">
    <property type="entry name" value="ThrRS_core"/>
</dbReference>
<evidence type="ECO:0000256" key="8">
    <source>
        <dbReference type="ARBA" id="ARBA00022840"/>
    </source>
</evidence>
<dbReference type="InterPro" id="IPR004154">
    <property type="entry name" value="Anticodon-bd"/>
</dbReference>
<name>A0A0G0IA19_9BACT</name>
<evidence type="ECO:0000256" key="1">
    <source>
        <dbReference type="ARBA" id="ARBA00008226"/>
    </source>
</evidence>
<reference evidence="15 16" key="1">
    <citation type="journal article" date="2015" name="Nature">
        <title>rRNA introns, odd ribosomes, and small enigmatic genomes across a large radiation of phyla.</title>
        <authorList>
            <person name="Brown C.T."/>
            <person name="Hug L.A."/>
            <person name="Thomas B.C."/>
            <person name="Sharon I."/>
            <person name="Castelle C.J."/>
            <person name="Singh A."/>
            <person name="Wilkins M.J."/>
            <person name="Williams K.H."/>
            <person name="Banfield J.F."/>
        </authorList>
    </citation>
    <scope>NUCLEOTIDE SEQUENCE [LARGE SCALE GENOMIC DNA]</scope>
</reference>
<dbReference type="GO" id="GO:0006435">
    <property type="term" value="P:threonyl-tRNA aminoacylation"/>
    <property type="evidence" value="ECO:0007669"/>
    <property type="project" value="UniProtKB-UniRule"/>
</dbReference>
<feature type="binding site" evidence="13">
    <location>
        <position position="283"/>
    </location>
    <ligand>
        <name>Zn(2+)</name>
        <dbReference type="ChEBI" id="CHEBI:29105"/>
        <note>catalytic</note>
    </ligand>
</feature>
<dbReference type="PATRIC" id="fig|1619028.3.peg.66"/>
<dbReference type="SMART" id="SM00863">
    <property type="entry name" value="tRNA_SAD"/>
    <property type="match status" value="1"/>
</dbReference>
<dbReference type="Pfam" id="PF00587">
    <property type="entry name" value="tRNA-synt_2b"/>
    <property type="match status" value="1"/>
</dbReference>
<dbReference type="PROSITE" id="PS50862">
    <property type="entry name" value="AA_TRNA_LIGASE_II"/>
    <property type="match status" value="1"/>
</dbReference>
<feature type="binding site" evidence="13">
    <location>
        <position position="334"/>
    </location>
    <ligand>
        <name>Zn(2+)</name>
        <dbReference type="ChEBI" id="CHEBI:29105"/>
        <note>catalytic</note>
    </ligand>
</feature>
<evidence type="ECO:0000256" key="4">
    <source>
        <dbReference type="ARBA" id="ARBA00022598"/>
    </source>
</evidence>
<dbReference type="EC" id="6.1.1.3" evidence="13"/>
<dbReference type="GO" id="GO:0005737">
    <property type="term" value="C:cytoplasm"/>
    <property type="evidence" value="ECO:0007669"/>
    <property type="project" value="UniProtKB-SubCell"/>
</dbReference>
<dbReference type="Proteomes" id="UP000034430">
    <property type="component" value="Unassembled WGS sequence"/>
</dbReference>
<dbReference type="Gene3D" id="3.30.54.20">
    <property type="match status" value="1"/>
</dbReference>
<evidence type="ECO:0000256" key="11">
    <source>
        <dbReference type="ARBA" id="ARBA00023146"/>
    </source>
</evidence>